<dbReference type="PANTHER" id="PTHR46199:SF4">
    <property type="entry name" value="RAC GTPASE-ACTIVATING PROTEIN 1"/>
    <property type="match status" value="1"/>
</dbReference>
<dbReference type="PROSITE" id="PS50238">
    <property type="entry name" value="RHOGAP"/>
    <property type="match status" value="1"/>
</dbReference>
<dbReference type="Gene3D" id="1.10.555.10">
    <property type="entry name" value="Rho GTPase activation protein"/>
    <property type="match status" value="1"/>
</dbReference>
<feature type="compositionally biased region" description="Basic residues" evidence="4">
    <location>
        <begin position="239"/>
        <end position="250"/>
    </location>
</feature>
<keyword evidence="2" id="KW-0862">Zinc</keyword>
<dbReference type="InterPro" id="IPR008936">
    <property type="entry name" value="Rho_GTPase_activation_prot"/>
</dbReference>
<evidence type="ECO:0000259" key="5">
    <source>
        <dbReference type="PROSITE" id="PS50081"/>
    </source>
</evidence>
<keyword evidence="3" id="KW-0175">Coiled coil</keyword>
<evidence type="ECO:0000259" key="6">
    <source>
        <dbReference type="PROSITE" id="PS50238"/>
    </source>
</evidence>
<dbReference type="Gene3D" id="3.30.60.20">
    <property type="match status" value="1"/>
</dbReference>
<sequence>MMRQRCRHLLAQLERALRLLELSGGIEEDYIQIARCFEVTRQKCCRLEQDGRRAREQLARAEAERAALEVKLKHARNQVEVEMKKRHRAEAELEKQERKLQLIFEFLMQEPSGSATLTGEQRSVLSALVGQRLRGTLALGRSRSSVVDESCHSLLSHSDISYDRTEDDVDVDMTVVKTLKRKAQERQRVSLAPQIGPVVAAKRHRPSMAPPNAVSVPPAPPPAEAPGRAGSLPPAALVPRRRSRQGRRLSTRAELTTVWGTSEDQGCRAPGHESHTEDGSAGQPAPAPCPSPPRGLPPLQHQFTSKTIIRPEPCAACGSRIRFGKAACKCRQCQLLVHAKCRGQCPGPCAPRPRQHAWPREGVLADFAPPAPPLVPALVVQCVTEVETRGLTETGLYRVPGAEQLVREWKRRLLHGGGAPPGLGGVADIHVVCGVLKDFLRGLKEPLVTFGLHPAFLQAADIPDEAACSTALCHVVSKLPPANRDTLAFLMLHLLRVSRSPDCRMDVLNLSRVFGPTLVGHSSANPTPLTIMEDTPRQCKVVARLLSLPPDFWRHFVGMEQEKLVLLPAGTPAPGSECGPHPAEQLFCPTASPEPNSGQLSPAGTCCLPSTLRSCVGTAARPPQGPGPRKVGRFFPSPV</sequence>
<dbReference type="InterPro" id="IPR000198">
    <property type="entry name" value="RhoGAP_dom"/>
</dbReference>
<reference evidence="8" key="1">
    <citation type="submission" date="2025-08" db="UniProtKB">
        <authorList>
            <consortium name="RefSeq"/>
        </authorList>
    </citation>
    <scope>IDENTIFICATION</scope>
    <source>
        <tissue evidence="8">Blood</tissue>
    </source>
</reference>
<organism evidence="7 8">
    <name type="scientific">Apteryx mantelli</name>
    <name type="common">North Island brown kiwi</name>
    <dbReference type="NCBI Taxonomy" id="2696672"/>
    <lineage>
        <taxon>Eukaryota</taxon>
        <taxon>Metazoa</taxon>
        <taxon>Chordata</taxon>
        <taxon>Craniata</taxon>
        <taxon>Vertebrata</taxon>
        <taxon>Euteleostomi</taxon>
        <taxon>Archelosauria</taxon>
        <taxon>Archosauria</taxon>
        <taxon>Dinosauria</taxon>
        <taxon>Saurischia</taxon>
        <taxon>Theropoda</taxon>
        <taxon>Coelurosauria</taxon>
        <taxon>Aves</taxon>
        <taxon>Palaeognathae</taxon>
        <taxon>Apterygiformes</taxon>
        <taxon>Apterygidae</taxon>
        <taxon>Apteryx</taxon>
    </lineage>
</organism>
<feature type="compositionally biased region" description="Pro residues" evidence="4">
    <location>
        <begin position="285"/>
        <end position="296"/>
    </location>
</feature>
<feature type="region of interest" description="Disordered" evidence="4">
    <location>
        <begin position="203"/>
        <end position="300"/>
    </location>
</feature>
<dbReference type="SMART" id="SM00324">
    <property type="entry name" value="RhoGAP"/>
    <property type="match status" value="1"/>
</dbReference>
<dbReference type="InterPro" id="IPR046349">
    <property type="entry name" value="C1-like_sf"/>
</dbReference>
<dbReference type="Proteomes" id="UP001652627">
    <property type="component" value="Chromosome 6"/>
</dbReference>
<evidence type="ECO:0000256" key="2">
    <source>
        <dbReference type="ARBA" id="ARBA00022833"/>
    </source>
</evidence>
<keyword evidence="7" id="KW-1185">Reference proteome</keyword>
<protein>
    <submittedName>
        <fullName evidence="8">Rac GTPase-activating protein 1-like isoform X1</fullName>
    </submittedName>
</protein>
<evidence type="ECO:0000256" key="1">
    <source>
        <dbReference type="ARBA" id="ARBA00022723"/>
    </source>
</evidence>
<dbReference type="PROSITE" id="PS00479">
    <property type="entry name" value="ZF_DAG_PE_1"/>
    <property type="match status" value="1"/>
</dbReference>
<dbReference type="SUPFAM" id="SSF48350">
    <property type="entry name" value="GTPase activation domain, GAP"/>
    <property type="match status" value="1"/>
</dbReference>
<name>A0ABM4EPP6_9AVES</name>
<keyword evidence="1" id="KW-0479">Metal-binding</keyword>
<evidence type="ECO:0000256" key="3">
    <source>
        <dbReference type="SAM" id="Coils"/>
    </source>
</evidence>
<dbReference type="PROSITE" id="PS50081">
    <property type="entry name" value="ZF_DAG_PE_2"/>
    <property type="match status" value="1"/>
</dbReference>
<evidence type="ECO:0000313" key="8">
    <source>
        <dbReference type="RefSeq" id="XP_067154656.1"/>
    </source>
</evidence>
<dbReference type="PANTHER" id="PTHR46199">
    <property type="entry name" value="RAC GTPASE-ACTIVATING PROTEIN 1"/>
    <property type="match status" value="1"/>
</dbReference>
<dbReference type="SUPFAM" id="SSF57889">
    <property type="entry name" value="Cysteine-rich domain"/>
    <property type="match status" value="1"/>
</dbReference>
<dbReference type="CDD" id="cd20821">
    <property type="entry name" value="C1_MgcRacGAP"/>
    <property type="match status" value="1"/>
</dbReference>
<proteinExistence type="predicted"/>
<feature type="domain" description="Rho-GAP" evidence="6">
    <location>
        <begin position="362"/>
        <end position="553"/>
    </location>
</feature>
<evidence type="ECO:0000256" key="4">
    <source>
        <dbReference type="SAM" id="MobiDB-lite"/>
    </source>
</evidence>
<feature type="domain" description="Phorbol-ester/DAG-type" evidence="5">
    <location>
        <begin position="300"/>
        <end position="349"/>
    </location>
</feature>
<dbReference type="Pfam" id="PF00130">
    <property type="entry name" value="C1_1"/>
    <property type="match status" value="1"/>
</dbReference>
<gene>
    <name evidence="8" type="primary">LOC106499089</name>
</gene>
<dbReference type="GeneID" id="106499089"/>
<dbReference type="InterPro" id="IPR002219">
    <property type="entry name" value="PKC_DAG/PE"/>
</dbReference>
<accession>A0ABM4EPP6</accession>
<dbReference type="Pfam" id="PF00620">
    <property type="entry name" value="RhoGAP"/>
    <property type="match status" value="1"/>
</dbReference>
<evidence type="ECO:0000313" key="7">
    <source>
        <dbReference type="Proteomes" id="UP001652627"/>
    </source>
</evidence>
<dbReference type="RefSeq" id="XP_067154656.1">
    <property type="nucleotide sequence ID" value="XM_067298555.1"/>
</dbReference>
<feature type="coiled-coil region" evidence="3">
    <location>
        <begin position="51"/>
        <end position="99"/>
    </location>
</feature>
<feature type="region of interest" description="Disordered" evidence="4">
    <location>
        <begin position="618"/>
        <end position="639"/>
    </location>
</feature>